<evidence type="ECO:0000259" key="4">
    <source>
        <dbReference type="Pfam" id="PF13649"/>
    </source>
</evidence>
<proteinExistence type="predicted"/>
<dbReference type="EMBL" id="VCMV01000025">
    <property type="protein sequence ID" value="KAB0265979.1"/>
    <property type="molecule type" value="Genomic_DNA"/>
</dbReference>
<reference evidence="5 6" key="1">
    <citation type="journal article" date="2019" name="Microorganisms">
        <title>Genome Insights into the Novel Species Microvirga brassicacearum, a Rapeseed Endophyte with Biotechnological Potential.</title>
        <authorList>
            <person name="Jimenez-Gomez A."/>
            <person name="Saati-Santamaria Z."/>
            <person name="Igual J.M."/>
            <person name="Rivas R."/>
            <person name="Mateos P.F."/>
            <person name="Garcia-Fraile P."/>
        </authorList>
    </citation>
    <scope>NUCLEOTIDE SEQUENCE [LARGE SCALE GENOMIC DNA]</scope>
    <source>
        <strain evidence="5 6">CDVBN77</strain>
    </source>
</reference>
<evidence type="ECO:0000256" key="3">
    <source>
        <dbReference type="PROSITE-ProRule" id="PRU00339"/>
    </source>
</evidence>
<gene>
    <name evidence="5" type="ORF">FEZ63_16245</name>
</gene>
<keyword evidence="3" id="KW-0802">TPR repeat</keyword>
<dbReference type="Pfam" id="PF13649">
    <property type="entry name" value="Methyltransf_25"/>
    <property type="match status" value="1"/>
</dbReference>
<dbReference type="OrthoDB" id="465636at2"/>
<dbReference type="InterPro" id="IPR029063">
    <property type="entry name" value="SAM-dependent_MTases_sf"/>
</dbReference>
<sequence length="309" mass="33082">MSHSVSLRTSGDARADGRYEYARAAFAEKDFVSAADLAQQVLERAHDFAAAHALKGRALAALDRPGEAINALHQALALAPEDELGVRLDLARLGALDPQAAITDAYVRALFDNYAPRFDRHLTDGLGYCGPERVMDALQRAGARAPSRFARVIDLGCGTGLMAKALVGRYDTIEGVDLSGRMLEQARKAGLYTALHEGHLTSFLSEQGEQTADLVVAADVLIYLSALDEVFAQSHRVLKEGGLLAYTVQAHSGTGVILGADGRYAHSSDALSRLAADAGLTSLLFEEVSVRQDRDEPVPGFIAVLQRRA</sequence>
<dbReference type="PROSITE" id="PS50005">
    <property type="entry name" value="TPR"/>
    <property type="match status" value="1"/>
</dbReference>
<dbReference type="InterPro" id="IPR019734">
    <property type="entry name" value="TPR_rpt"/>
</dbReference>
<keyword evidence="6" id="KW-1185">Reference proteome</keyword>
<feature type="repeat" description="TPR" evidence="3">
    <location>
        <begin position="49"/>
        <end position="82"/>
    </location>
</feature>
<dbReference type="Gene3D" id="1.25.40.10">
    <property type="entry name" value="Tetratricopeptide repeat domain"/>
    <property type="match status" value="1"/>
</dbReference>
<evidence type="ECO:0000256" key="1">
    <source>
        <dbReference type="ARBA" id="ARBA00022603"/>
    </source>
</evidence>
<dbReference type="PANTHER" id="PTHR43861">
    <property type="entry name" value="TRANS-ACONITATE 2-METHYLTRANSFERASE-RELATED"/>
    <property type="match status" value="1"/>
</dbReference>
<comment type="caution">
    <text evidence="5">The sequence shown here is derived from an EMBL/GenBank/DDBJ whole genome shotgun (WGS) entry which is preliminary data.</text>
</comment>
<dbReference type="SMART" id="SM00028">
    <property type="entry name" value="TPR"/>
    <property type="match status" value="2"/>
</dbReference>
<protein>
    <submittedName>
        <fullName evidence="5">Methyltransferase domain-containing protein</fullName>
    </submittedName>
</protein>
<dbReference type="RefSeq" id="WP_150946346.1">
    <property type="nucleotide sequence ID" value="NZ_VCMV01000025.1"/>
</dbReference>
<evidence type="ECO:0000313" key="6">
    <source>
        <dbReference type="Proteomes" id="UP000325684"/>
    </source>
</evidence>
<organism evidence="5 6">
    <name type="scientific">Microvirga brassicacearum</name>
    <dbReference type="NCBI Taxonomy" id="2580413"/>
    <lineage>
        <taxon>Bacteria</taxon>
        <taxon>Pseudomonadati</taxon>
        <taxon>Pseudomonadota</taxon>
        <taxon>Alphaproteobacteria</taxon>
        <taxon>Hyphomicrobiales</taxon>
        <taxon>Methylobacteriaceae</taxon>
        <taxon>Microvirga</taxon>
    </lineage>
</organism>
<keyword evidence="2 5" id="KW-0808">Transferase</keyword>
<accession>A0A5N3P8B1</accession>
<dbReference type="Gene3D" id="3.40.50.150">
    <property type="entry name" value="Vaccinia Virus protein VP39"/>
    <property type="match status" value="1"/>
</dbReference>
<dbReference type="SUPFAM" id="SSF48452">
    <property type="entry name" value="TPR-like"/>
    <property type="match status" value="1"/>
</dbReference>
<keyword evidence="1 5" id="KW-0489">Methyltransferase</keyword>
<evidence type="ECO:0000256" key="2">
    <source>
        <dbReference type="ARBA" id="ARBA00022679"/>
    </source>
</evidence>
<dbReference type="GO" id="GO:0008168">
    <property type="term" value="F:methyltransferase activity"/>
    <property type="evidence" value="ECO:0007669"/>
    <property type="project" value="UniProtKB-KW"/>
</dbReference>
<name>A0A5N3P8B1_9HYPH</name>
<dbReference type="GO" id="GO:0032259">
    <property type="term" value="P:methylation"/>
    <property type="evidence" value="ECO:0007669"/>
    <property type="project" value="UniProtKB-KW"/>
</dbReference>
<dbReference type="InterPro" id="IPR011990">
    <property type="entry name" value="TPR-like_helical_dom_sf"/>
</dbReference>
<dbReference type="CDD" id="cd02440">
    <property type="entry name" value="AdoMet_MTases"/>
    <property type="match status" value="1"/>
</dbReference>
<feature type="domain" description="Methyltransferase" evidence="4">
    <location>
        <begin position="152"/>
        <end position="242"/>
    </location>
</feature>
<dbReference type="InterPro" id="IPR041698">
    <property type="entry name" value="Methyltransf_25"/>
</dbReference>
<dbReference type="AlphaFoldDB" id="A0A5N3P8B1"/>
<dbReference type="SUPFAM" id="SSF53335">
    <property type="entry name" value="S-adenosyl-L-methionine-dependent methyltransferases"/>
    <property type="match status" value="1"/>
</dbReference>
<evidence type="ECO:0000313" key="5">
    <source>
        <dbReference type="EMBL" id="KAB0265979.1"/>
    </source>
</evidence>
<dbReference type="Proteomes" id="UP000325684">
    <property type="component" value="Unassembled WGS sequence"/>
</dbReference>
<dbReference type="PANTHER" id="PTHR43861:SF1">
    <property type="entry name" value="TRANS-ACONITATE 2-METHYLTRANSFERASE"/>
    <property type="match status" value="1"/>
</dbReference>